<dbReference type="Proteomes" id="UP000636264">
    <property type="component" value="Unassembled WGS sequence"/>
</dbReference>
<evidence type="ECO:0000313" key="1">
    <source>
        <dbReference type="EMBL" id="GGA55727.1"/>
    </source>
</evidence>
<reference evidence="1" key="2">
    <citation type="submission" date="2020-09" db="EMBL/GenBank/DDBJ databases">
        <authorList>
            <person name="Sun Q."/>
            <person name="Zhou Y."/>
        </authorList>
    </citation>
    <scope>NUCLEOTIDE SEQUENCE</scope>
    <source>
        <strain evidence="1">CGMCC 1.15320</strain>
    </source>
</reference>
<keyword evidence="2" id="KW-1185">Reference proteome</keyword>
<accession>A0A916RJ80</accession>
<evidence type="ECO:0008006" key="3">
    <source>
        <dbReference type="Google" id="ProtNLM"/>
    </source>
</evidence>
<name>A0A916RJ80_9HYPH</name>
<dbReference type="AlphaFoldDB" id="A0A916RJ80"/>
<reference evidence="1" key="1">
    <citation type="journal article" date="2014" name="Int. J. Syst. Evol. Microbiol.">
        <title>Complete genome sequence of Corynebacterium casei LMG S-19264T (=DSM 44701T), isolated from a smear-ripened cheese.</title>
        <authorList>
            <consortium name="US DOE Joint Genome Institute (JGI-PGF)"/>
            <person name="Walter F."/>
            <person name="Albersmeier A."/>
            <person name="Kalinowski J."/>
            <person name="Ruckert C."/>
        </authorList>
    </citation>
    <scope>NUCLEOTIDE SEQUENCE</scope>
    <source>
        <strain evidence="1">CGMCC 1.15320</strain>
    </source>
</reference>
<organism evidence="1 2">
    <name type="scientific">Nitratireductor aestuarii</name>
    <dbReference type="NCBI Taxonomy" id="1735103"/>
    <lineage>
        <taxon>Bacteria</taxon>
        <taxon>Pseudomonadati</taxon>
        <taxon>Pseudomonadota</taxon>
        <taxon>Alphaproteobacteria</taxon>
        <taxon>Hyphomicrobiales</taxon>
        <taxon>Phyllobacteriaceae</taxon>
        <taxon>Nitratireductor</taxon>
    </lineage>
</organism>
<comment type="caution">
    <text evidence="1">The sequence shown here is derived from an EMBL/GenBank/DDBJ whole genome shotgun (WGS) entry which is preliminary data.</text>
</comment>
<evidence type="ECO:0000313" key="2">
    <source>
        <dbReference type="Proteomes" id="UP000636264"/>
    </source>
</evidence>
<proteinExistence type="predicted"/>
<dbReference type="EMBL" id="BMIF01000001">
    <property type="protein sequence ID" value="GGA55727.1"/>
    <property type="molecule type" value="Genomic_DNA"/>
</dbReference>
<gene>
    <name evidence="1" type="ORF">GCM10011385_06650</name>
</gene>
<sequence>MLGLVFLLVFVTTAALVGIYVVGIDAIGNERLRHQAALVLTRMAGEPIDVDLGQLSLDLGTTSLFALEVKNATINRAADGAPLARADELSFGIRAIPLFWGKLELSQVAMEDAELSASAIMPFFQGSQQTRTIGANELKAAIFDGVHSLYASAGSAGLTRLSLNNVSLLNDQSDHLVQLNSLELRISGETTLQAEGAVTIAGFPIQFGAVADRDAGEGAIKGLNIDLSVDGTQRSGSGIGALRQLGSIRASLQGNETDPKGSWLHLQTQLSDLRVALQKDEVEIEEADVQVGMRGTEKAFSVSNSSIAVGSSRINLEGEVLPDAENDGAYSFNLLLPQSLVAPVDTAEQPLQFMARTSGSVDLAKMEIVADRIDLRTPNGGASAWAAVTFSPGQAPGISFELDVEQIPTAEAKQLWPWFSAPGARRWVMDNLFGGTVSDSSLRLMIPPGRLGNGVPLTGNEVSGQFTVKGTRFDLVGDLPPVRESDGWVEFEGTDVFVGLTNGVAYLPSGRVVRTGGGTMELKAAHLRPRIGKLAIDVSGEAAAVAEFASLKPIRASFLDLKPDDFSGQVSGHIAADVPLHEGIPAETLNWDVELAYDQLALARPVEGQEIKAATGTMLLNKTRAQLSGEAELNGVSAKLELLEPLGQSKAEQRQRHIELEVTDAQRERLFPGLGTLVSGPMQVKYEQGSTKERRISVDLGKSQLSVPWIGWQKGSGIPAKASFILTEKDGQTELADFKLQGESFGLAGNIVLAKGRLQQAKFNQVRFNRDDELSATIKSKGSGYDVTVTGNSFDARSVIKLVTGKEVKTTQGGESDPITVNATLNTLIGFHGVKLEKLEVEYSAGNGPDKLTIRGATPVYGSVAFDRWTDDGQRKLRLTSENAGEVLRFLDFYRYMERGKLALTLSGPNDNALRGRITIDDFWVVNEPRLGSLVAASSKSGKTDKVDVTRAQFGSAFADLGKGDQRIDIANGIIRGPSLGFAFQGTLFDKQNNTNMTGTFMPAYGLNRIFGEIPIIGQILGNGRDRGLIGITFKVVGPFDQPRLELNPISAIAPGIFRQIFEYN</sequence>
<protein>
    <recommendedName>
        <fullName evidence="3">DUF3971 domain-containing protein</fullName>
    </recommendedName>
</protein>